<name>A0A4Y3NHL1_PAEAU</name>
<feature type="transmembrane region" description="Helical" evidence="5">
    <location>
        <begin position="50"/>
        <end position="69"/>
    </location>
</feature>
<dbReference type="GO" id="GO:0032259">
    <property type="term" value="P:methylation"/>
    <property type="evidence" value="ECO:0007669"/>
    <property type="project" value="UniProtKB-KW"/>
</dbReference>
<dbReference type="GO" id="GO:0012505">
    <property type="term" value="C:endomembrane system"/>
    <property type="evidence" value="ECO:0007669"/>
    <property type="project" value="UniProtKB-SubCell"/>
</dbReference>
<keyword evidence="4 5" id="KW-0472">Membrane</keyword>
<dbReference type="Proteomes" id="UP000317715">
    <property type="component" value="Unassembled WGS sequence"/>
</dbReference>
<feature type="transmembrane region" description="Helical" evidence="5">
    <location>
        <begin position="241"/>
        <end position="267"/>
    </location>
</feature>
<keyword evidence="6" id="KW-0489">Methyltransferase</keyword>
<evidence type="ECO:0000256" key="2">
    <source>
        <dbReference type="ARBA" id="ARBA00022692"/>
    </source>
</evidence>
<protein>
    <submittedName>
        <fullName evidence="6">Protein-S-isoprenylcysteine O-methyltransferase</fullName>
    </submittedName>
</protein>
<dbReference type="AlphaFoldDB" id="A0A4Y3NHL1"/>
<comment type="subcellular location">
    <subcellularLocation>
        <location evidence="1">Endomembrane system</location>
        <topology evidence="1">Multi-pass membrane protein</topology>
    </subcellularLocation>
</comment>
<evidence type="ECO:0000256" key="5">
    <source>
        <dbReference type="SAM" id="Phobius"/>
    </source>
</evidence>
<dbReference type="OrthoDB" id="941586at2"/>
<dbReference type="GO" id="GO:0008168">
    <property type="term" value="F:methyltransferase activity"/>
    <property type="evidence" value="ECO:0007669"/>
    <property type="project" value="UniProtKB-KW"/>
</dbReference>
<organism evidence="6 7">
    <name type="scientific">Paenarthrobacter aurescens</name>
    <name type="common">Arthrobacter aurescens</name>
    <dbReference type="NCBI Taxonomy" id="43663"/>
    <lineage>
        <taxon>Bacteria</taxon>
        <taxon>Bacillati</taxon>
        <taxon>Actinomycetota</taxon>
        <taxon>Actinomycetes</taxon>
        <taxon>Micrococcales</taxon>
        <taxon>Micrococcaceae</taxon>
        <taxon>Paenarthrobacter</taxon>
    </lineage>
</organism>
<feature type="transmembrane region" description="Helical" evidence="5">
    <location>
        <begin position="76"/>
        <end position="95"/>
    </location>
</feature>
<evidence type="ECO:0000256" key="1">
    <source>
        <dbReference type="ARBA" id="ARBA00004127"/>
    </source>
</evidence>
<evidence type="ECO:0000256" key="3">
    <source>
        <dbReference type="ARBA" id="ARBA00022989"/>
    </source>
</evidence>
<comment type="caution">
    <text evidence="6">The sequence shown here is derived from an EMBL/GenBank/DDBJ whole genome shotgun (WGS) entry which is preliminary data.</text>
</comment>
<reference evidence="6 7" key="1">
    <citation type="submission" date="2019-06" db="EMBL/GenBank/DDBJ databases">
        <title>Whole genome shotgun sequence of Paenarthrobacter aurescens NBRC 12136.</title>
        <authorList>
            <person name="Hosoyama A."/>
            <person name="Uohara A."/>
            <person name="Ohji S."/>
            <person name="Ichikawa N."/>
        </authorList>
    </citation>
    <scope>NUCLEOTIDE SEQUENCE [LARGE SCALE GENOMIC DNA]</scope>
    <source>
        <strain evidence="6 7">NBRC 12136</strain>
    </source>
</reference>
<gene>
    <name evidence="6" type="ORF">AAU01_13510</name>
</gene>
<proteinExistence type="predicted"/>
<keyword evidence="7" id="KW-1185">Reference proteome</keyword>
<feature type="transmembrane region" description="Helical" evidence="5">
    <location>
        <begin position="195"/>
        <end position="220"/>
    </location>
</feature>
<dbReference type="EMBL" id="BJMD01000007">
    <property type="protein sequence ID" value="GEB18596.1"/>
    <property type="molecule type" value="Genomic_DNA"/>
</dbReference>
<feature type="transmembrane region" description="Helical" evidence="5">
    <location>
        <begin position="18"/>
        <end position="38"/>
    </location>
</feature>
<dbReference type="InterPro" id="IPR007318">
    <property type="entry name" value="Phopholipid_MeTrfase"/>
</dbReference>
<accession>A0A4Y3NHL1</accession>
<keyword evidence="6" id="KW-0808">Transferase</keyword>
<evidence type="ECO:0000313" key="6">
    <source>
        <dbReference type="EMBL" id="GEB18596.1"/>
    </source>
</evidence>
<feature type="transmembrane region" description="Helical" evidence="5">
    <location>
        <begin position="101"/>
        <end position="121"/>
    </location>
</feature>
<keyword evidence="3 5" id="KW-1133">Transmembrane helix</keyword>
<dbReference type="Pfam" id="PF04191">
    <property type="entry name" value="PEMT"/>
    <property type="match status" value="1"/>
</dbReference>
<feature type="transmembrane region" description="Helical" evidence="5">
    <location>
        <begin position="154"/>
        <end position="175"/>
    </location>
</feature>
<sequence>MIRGAAAASRAQGWGRSYFALQAVAGLAWWISVFLSPTVRGATLGSLNPVLVAAFDVPLFVIGSGVAAFGIRAAAVVATGWTVLVSILLAAYATITTEAGWGVLIMAAAAACSVVALFLVVQGRVPTELIVRGPFAFRPAPTLRRTAANVGATMGQLVLFWGFFLVVLPSVIWWLEQRWLVSLPFPSAAAPAGLVILVLASCLGVASAVAMSSTGGGTPLPSAMPNRLVIAGPYRWVRNPMAVAGISQGAAVGLILGSWLVIAYAVIGSLLWNYAVRPHEEADLERRFGADFRRYRDSVRCWIPHPRRTRPAAR</sequence>
<dbReference type="Gene3D" id="1.20.120.1630">
    <property type="match status" value="1"/>
</dbReference>
<evidence type="ECO:0000313" key="7">
    <source>
        <dbReference type="Proteomes" id="UP000317715"/>
    </source>
</evidence>
<keyword evidence="2 5" id="KW-0812">Transmembrane</keyword>
<evidence type="ECO:0000256" key="4">
    <source>
        <dbReference type="ARBA" id="ARBA00023136"/>
    </source>
</evidence>